<feature type="signal peptide" evidence="3">
    <location>
        <begin position="1"/>
        <end position="21"/>
    </location>
</feature>
<keyword evidence="5" id="KW-1185">Reference proteome</keyword>
<evidence type="ECO:0000313" key="5">
    <source>
        <dbReference type="Proteomes" id="UP000077266"/>
    </source>
</evidence>
<sequence length="351" mass="37515">MTASSALFFLLYVLQYSAVAAVEGSLGYNDSRVAFNPAAVLSFDQFLGCAALLLLNLAAIAVPEYCSNSWSQLDGVLYPNALAAYTPSAVTVEFNFVGPSINVYGGSLSLLGPFIVGPDAQGTATLDGDSPEVVNFQSDNTPSLLYARQGLDPTQPHRLSFEFSRSPGPTIVYIHSWDATSPIPGTSQASRPVVSSPTLPPQTDTVPTIEVPVHTVPTDDDPSNIPNQSTGLPQGTMTTTSLTTSSSAQIPGVTVQPQNEIARTSVPRGTIIAVSLTVPLLLLAVISAFVIYRERRRRRRREGNNPVPYAMHLRGTFVIANAEPRPDPMILKAQAFFAGDEKPTEATEPRL</sequence>
<dbReference type="Proteomes" id="UP000077266">
    <property type="component" value="Unassembled WGS sequence"/>
</dbReference>
<proteinExistence type="predicted"/>
<evidence type="ECO:0008006" key="6">
    <source>
        <dbReference type="Google" id="ProtNLM"/>
    </source>
</evidence>
<reference evidence="4 5" key="1">
    <citation type="journal article" date="2016" name="Mol. Biol. Evol.">
        <title>Comparative Genomics of Early-Diverging Mushroom-Forming Fungi Provides Insights into the Origins of Lignocellulose Decay Capabilities.</title>
        <authorList>
            <person name="Nagy L.G."/>
            <person name="Riley R."/>
            <person name="Tritt A."/>
            <person name="Adam C."/>
            <person name="Daum C."/>
            <person name="Floudas D."/>
            <person name="Sun H."/>
            <person name="Yadav J.S."/>
            <person name="Pangilinan J."/>
            <person name="Larsson K.H."/>
            <person name="Matsuura K."/>
            <person name="Barry K."/>
            <person name="Labutti K."/>
            <person name="Kuo R."/>
            <person name="Ohm R.A."/>
            <person name="Bhattacharya S.S."/>
            <person name="Shirouzu T."/>
            <person name="Yoshinaga Y."/>
            <person name="Martin F.M."/>
            <person name="Grigoriev I.V."/>
            <person name="Hibbett D.S."/>
        </authorList>
    </citation>
    <scope>NUCLEOTIDE SEQUENCE [LARGE SCALE GENOMIC DNA]</scope>
    <source>
        <strain evidence="4 5">HHB12029</strain>
    </source>
</reference>
<keyword evidence="3" id="KW-0732">Signal</keyword>
<feature type="compositionally biased region" description="Low complexity" evidence="1">
    <location>
        <begin position="236"/>
        <end position="247"/>
    </location>
</feature>
<organism evidence="4 5">
    <name type="scientific">Exidia glandulosa HHB12029</name>
    <dbReference type="NCBI Taxonomy" id="1314781"/>
    <lineage>
        <taxon>Eukaryota</taxon>
        <taxon>Fungi</taxon>
        <taxon>Dikarya</taxon>
        <taxon>Basidiomycota</taxon>
        <taxon>Agaricomycotina</taxon>
        <taxon>Agaricomycetes</taxon>
        <taxon>Auriculariales</taxon>
        <taxon>Exidiaceae</taxon>
        <taxon>Exidia</taxon>
    </lineage>
</organism>
<feature type="compositionally biased region" description="Polar residues" evidence="1">
    <location>
        <begin position="185"/>
        <end position="206"/>
    </location>
</feature>
<name>A0A165QK21_EXIGL</name>
<evidence type="ECO:0000313" key="4">
    <source>
        <dbReference type="EMBL" id="KZW03732.1"/>
    </source>
</evidence>
<dbReference type="InParanoid" id="A0A165QK21"/>
<protein>
    <recommendedName>
        <fullName evidence="6">Mid2 domain-containing protein</fullName>
    </recommendedName>
</protein>
<keyword evidence="2" id="KW-0472">Membrane</keyword>
<feature type="transmembrane region" description="Helical" evidence="2">
    <location>
        <begin position="271"/>
        <end position="292"/>
    </location>
</feature>
<feature type="chain" id="PRO_5007865035" description="Mid2 domain-containing protein" evidence="3">
    <location>
        <begin position="22"/>
        <end position="351"/>
    </location>
</feature>
<feature type="region of interest" description="Disordered" evidence="1">
    <location>
        <begin position="185"/>
        <end position="248"/>
    </location>
</feature>
<evidence type="ECO:0000256" key="2">
    <source>
        <dbReference type="SAM" id="Phobius"/>
    </source>
</evidence>
<feature type="compositionally biased region" description="Polar residues" evidence="1">
    <location>
        <begin position="224"/>
        <end position="235"/>
    </location>
</feature>
<keyword evidence="2" id="KW-1133">Transmembrane helix</keyword>
<evidence type="ECO:0000256" key="1">
    <source>
        <dbReference type="SAM" id="MobiDB-lite"/>
    </source>
</evidence>
<dbReference type="EMBL" id="KV425882">
    <property type="protein sequence ID" value="KZW03732.1"/>
    <property type="molecule type" value="Genomic_DNA"/>
</dbReference>
<accession>A0A165QK21</accession>
<evidence type="ECO:0000256" key="3">
    <source>
        <dbReference type="SAM" id="SignalP"/>
    </source>
</evidence>
<keyword evidence="2" id="KW-0812">Transmembrane</keyword>
<gene>
    <name evidence="4" type="ORF">EXIGLDRAFT_758057</name>
</gene>
<dbReference type="AlphaFoldDB" id="A0A165QK21"/>